<name>A0ABU6QEJ6_9FABA</name>
<comment type="caution">
    <text evidence="1">The sequence shown here is derived from an EMBL/GenBank/DDBJ whole genome shotgun (WGS) entry which is preliminary data.</text>
</comment>
<sequence length="217" mass="24714">MTPTQTDLDAAVCVGRRATPGRLVLRDVQRLMPPTELVLDRWTEVVISQPWPFHGERGDDPRGCLSLHEERCFIWATTNNDNNYETIFQLRGPKTQEAMRYNFMTMETSSCIDMVMVSLVCHVLNREEVERLLPVLRGSMMNLHPKISAQNSPNAVNPDLLSLILSQVARPRHPFLNDEVYVEGAGARWTWRERAIACCPLHLKAKKGISSQVDAYK</sequence>
<organism evidence="1 2">
    <name type="scientific">Stylosanthes scabra</name>
    <dbReference type="NCBI Taxonomy" id="79078"/>
    <lineage>
        <taxon>Eukaryota</taxon>
        <taxon>Viridiplantae</taxon>
        <taxon>Streptophyta</taxon>
        <taxon>Embryophyta</taxon>
        <taxon>Tracheophyta</taxon>
        <taxon>Spermatophyta</taxon>
        <taxon>Magnoliopsida</taxon>
        <taxon>eudicotyledons</taxon>
        <taxon>Gunneridae</taxon>
        <taxon>Pentapetalae</taxon>
        <taxon>rosids</taxon>
        <taxon>fabids</taxon>
        <taxon>Fabales</taxon>
        <taxon>Fabaceae</taxon>
        <taxon>Papilionoideae</taxon>
        <taxon>50 kb inversion clade</taxon>
        <taxon>dalbergioids sensu lato</taxon>
        <taxon>Dalbergieae</taxon>
        <taxon>Pterocarpus clade</taxon>
        <taxon>Stylosanthes</taxon>
    </lineage>
</organism>
<dbReference type="Proteomes" id="UP001341840">
    <property type="component" value="Unassembled WGS sequence"/>
</dbReference>
<keyword evidence="2" id="KW-1185">Reference proteome</keyword>
<gene>
    <name evidence="1" type="ORF">PIB30_041822</name>
</gene>
<evidence type="ECO:0000313" key="2">
    <source>
        <dbReference type="Proteomes" id="UP001341840"/>
    </source>
</evidence>
<protein>
    <submittedName>
        <fullName evidence="1">Uncharacterized protein</fullName>
    </submittedName>
</protein>
<evidence type="ECO:0000313" key="1">
    <source>
        <dbReference type="EMBL" id="MED6110318.1"/>
    </source>
</evidence>
<proteinExistence type="predicted"/>
<accession>A0ABU6QEJ6</accession>
<dbReference type="EMBL" id="JASCZI010000234">
    <property type="protein sequence ID" value="MED6110318.1"/>
    <property type="molecule type" value="Genomic_DNA"/>
</dbReference>
<reference evidence="1 2" key="1">
    <citation type="journal article" date="2023" name="Plants (Basel)">
        <title>Bridging the Gap: Combining Genomics and Transcriptomics Approaches to Understand Stylosanthes scabra, an Orphan Legume from the Brazilian Caatinga.</title>
        <authorList>
            <person name="Ferreira-Neto J.R.C."/>
            <person name="da Silva M.D."/>
            <person name="Binneck E."/>
            <person name="de Melo N.F."/>
            <person name="da Silva R.H."/>
            <person name="de Melo A.L.T.M."/>
            <person name="Pandolfi V."/>
            <person name="Bustamante F.O."/>
            <person name="Brasileiro-Vidal A.C."/>
            <person name="Benko-Iseppon A.M."/>
        </authorList>
    </citation>
    <scope>NUCLEOTIDE SEQUENCE [LARGE SCALE GENOMIC DNA]</scope>
    <source>
        <tissue evidence="1">Leaves</tissue>
    </source>
</reference>